<dbReference type="WBParaSite" id="jg4703">
    <property type="protein sequence ID" value="jg4703"/>
    <property type="gene ID" value="jg4703"/>
</dbReference>
<protein>
    <submittedName>
        <fullName evidence="3">Uncharacterized protein</fullName>
    </submittedName>
</protein>
<evidence type="ECO:0000256" key="1">
    <source>
        <dbReference type="SAM" id="MobiDB-lite"/>
    </source>
</evidence>
<reference evidence="3" key="1">
    <citation type="submission" date="2022-11" db="UniProtKB">
        <authorList>
            <consortium name="WormBaseParasite"/>
        </authorList>
    </citation>
    <scope>IDENTIFICATION</scope>
</reference>
<evidence type="ECO:0000313" key="2">
    <source>
        <dbReference type="Proteomes" id="UP000887574"/>
    </source>
</evidence>
<proteinExistence type="predicted"/>
<sequence length="140" mass="15336">MHDQTGCLAPRASGGHMSFHFETSEGGKAGLSTLQEPSLQQKREEVKAAGKQAAIHALHPAEWQINGETQFSNLIGSPSSAEKGSISAVEAEKRQQLELKAIDHHHFADYVREEPPIEPFERFAVPFVVAELDGSARLEH</sequence>
<evidence type="ECO:0000313" key="3">
    <source>
        <dbReference type="WBParaSite" id="jg4703"/>
    </source>
</evidence>
<feature type="region of interest" description="Disordered" evidence="1">
    <location>
        <begin position="1"/>
        <end position="32"/>
    </location>
</feature>
<name>A0A915EDG5_9BILA</name>
<organism evidence="2 3">
    <name type="scientific">Ditylenchus dipsaci</name>
    <dbReference type="NCBI Taxonomy" id="166011"/>
    <lineage>
        <taxon>Eukaryota</taxon>
        <taxon>Metazoa</taxon>
        <taxon>Ecdysozoa</taxon>
        <taxon>Nematoda</taxon>
        <taxon>Chromadorea</taxon>
        <taxon>Rhabditida</taxon>
        <taxon>Tylenchina</taxon>
        <taxon>Tylenchomorpha</taxon>
        <taxon>Sphaerularioidea</taxon>
        <taxon>Anguinidae</taxon>
        <taxon>Anguininae</taxon>
        <taxon>Ditylenchus</taxon>
    </lineage>
</organism>
<accession>A0A915EDG5</accession>
<dbReference type="Proteomes" id="UP000887574">
    <property type="component" value="Unplaced"/>
</dbReference>
<dbReference type="AlphaFoldDB" id="A0A915EDG5"/>
<keyword evidence="2" id="KW-1185">Reference proteome</keyword>